<keyword evidence="2" id="KW-1133">Transmembrane helix</keyword>
<evidence type="ECO:0000313" key="5">
    <source>
        <dbReference type="Proteomes" id="UP000199421"/>
    </source>
</evidence>
<dbReference type="RefSeq" id="WP_093327597.1">
    <property type="nucleotide sequence ID" value="NZ_FOAF01000005.1"/>
</dbReference>
<accession>A0A1H7UD92</accession>
<evidence type="ECO:0000259" key="3">
    <source>
        <dbReference type="PROSITE" id="PS50930"/>
    </source>
</evidence>
<dbReference type="PANTHER" id="PTHR37299">
    <property type="entry name" value="TRANSCRIPTIONAL REGULATOR-RELATED"/>
    <property type="match status" value="1"/>
</dbReference>
<dbReference type="Gene3D" id="3.30.450.20">
    <property type="entry name" value="PAS domain"/>
    <property type="match status" value="1"/>
</dbReference>
<dbReference type="OrthoDB" id="735914at2"/>
<dbReference type="GO" id="GO:0003677">
    <property type="term" value="F:DNA binding"/>
    <property type="evidence" value="ECO:0007669"/>
    <property type="project" value="InterPro"/>
</dbReference>
<feature type="transmembrane region" description="Helical" evidence="2">
    <location>
        <begin position="7"/>
        <end position="30"/>
    </location>
</feature>
<evidence type="ECO:0000256" key="1">
    <source>
        <dbReference type="SAM" id="Coils"/>
    </source>
</evidence>
<dbReference type="InterPro" id="IPR046947">
    <property type="entry name" value="LytR-like"/>
</dbReference>
<keyword evidence="5" id="KW-1185">Reference proteome</keyword>
<feature type="coiled-coil region" evidence="1">
    <location>
        <begin position="218"/>
        <end position="252"/>
    </location>
</feature>
<organism evidence="4 5">
    <name type="scientific">Olivibacter domesticus</name>
    <name type="common">Pseudosphingobacterium domesticum</name>
    <dbReference type="NCBI Taxonomy" id="407022"/>
    <lineage>
        <taxon>Bacteria</taxon>
        <taxon>Pseudomonadati</taxon>
        <taxon>Bacteroidota</taxon>
        <taxon>Sphingobacteriia</taxon>
        <taxon>Sphingobacteriales</taxon>
        <taxon>Sphingobacteriaceae</taxon>
        <taxon>Olivibacter</taxon>
    </lineage>
</organism>
<dbReference type="Proteomes" id="UP000199421">
    <property type="component" value="Unassembled WGS sequence"/>
</dbReference>
<keyword evidence="2" id="KW-0812">Transmembrane</keyword>
<feature type="transmembrane region" description="Helical" evidence="2">
    <location>
        <begin position="184"/>
        <end position="207"/>
    </location>
</feature>
<sequence length="365" mass="42057">MGRVKLYIYTFAVIAIVSLVVAIGALRFYYTNSCEALLKQKTESGQREIRELGILLEQQLQAGIPSVKVIENLQQSIQNTDVQSEFVCMYNTKGIELCHPNPSLIGTKIDAGNSNFSGSDKKQSFQKLLNSGKLTSGIRTFPKNTNRSSEIVSVYPVRGTEWMLASHANVKVIQTQLDNLYQKFWIGTLILVIIITGICFWLIRLIYRKHEQQMELKISGLNEEVNNLSMLNRQLENKQQQATENSNIQKEENARKRLITYLKDEIITIDTEDITYIILIENTVSVFTFQHKTYSLNTSLDDLMKELDSEIFYRANRQFIVNINAIENIWIYGRNQLRIDTKPKCPEPIIISKNKVSEFKKWLDK</sequence>
<dbReference type="PANTHER" id="PTHR37299:SF1">
    <property type="entry name" value="STAGE 0 SPORULATION PROTEIN A HOMOLOG"/>
    <property type="match status" value="1"/>
</dbReference>
<dbReference type="STRING" id="407022.SAMN05661044_03840"/>
<dbReference type="Pfam" id="PF04397">
    <property type="entry name" value="LytTR"/>
    <property type="match status" value="1"/>
</dbReference>
<dbReference type="PROSITE" id="PS50930">
    <property type="entry name" value="HTH_LYTTR"/>
    <property type="match status" value="1"/>
</dbReference>
<name>A0A1H7UD92_OLID1</name>
<keyword evidence="2" id="KW-0472">Membrane</keyword>
<protein>
    <submittedName>
        <fullName evidence="4">Transcriptional regulator, LytTR family</fullName>
    </submittedName>
</protein>
<dbReference type="AlphaFoldDB" id="A0A1H7UD92"/>
<dbReference type="GO" id="GO:0000156">
    <property type="term" value="F:phosphorelay response regulator activity"/>
    <property type="evidence" value="ECO:0007669"/>
    <property type="project" value="InterPro"/>
</dbReference>
<dbReference type="Gene3D" id="2.40.50.1020">
    <property type="entry name" value="LytTr DNA-binding domain"/>
    <property type="match status" value="1"/>
</dbReference>
<evidence type="ECO:0000313" key="4">
    <source>
        <dbReference type="EMBL" id="SEL94931.1"/>
    </source>
</evidence>
<proteinExistence type="predicted"/>
<reference evidence="5" key="1">
    <citation type="submission" date="2016-10" db="EMBL/GenBank/DDBJ databases">
        <authorList>
            <person name="Varghese N."/>
            <person name="Submissions S."/>
        </authorList>
    </citation>
    <scope>NUCLEOTIDE SEQUENCE [LARGE SCALE GENOMIC DNA]</scope>
    <source>
        <strain evidence="5">DSM 18733</strain>
    </source>
</reference>
<dbReference type="SMART" id="SM00850">
    <property type="entry name" value="LytTR"/>
    <property type="match status" value="1"/>
</dbReference>
<feature type="domain" description="HTH LytTR-type" evidence="3">
    <location>
        <begin position="262"/>
        <end position="365"/>
    </location>
</feature>
<gene>
    <name evidence="4" type="ORF">SAMN05661044_03840</name>
</gene>
<dbReference type="InterPro" id="IPR007492">
    <property type="entry name" value="LytTR_DNA-bd_dom"/>
</dbReference>
<keyword evidence="1" id="KW-0175">Coiled coil</keyword>
<evidence type="ECO:0000256" key="2">
    <source>
        <dbReference type="SAM" id="Phobius"/>
    </source>
</evidence>
<dbReference type="EMBL" id="FOAF01000005">
    <property type="protein sequence ID" value="SEL94931.1"/>
    <property type="molecule type" value="Genomic_DNA"/>
</dbReference>